<comment type="subcellular location">
    <subcellularLocation>
        <location evidence="1">Host cell</location>
    </subcellularLocation>
    <subcellularLocation>
        <location evidence="2">Secreted</location>
    </subcellularLocation>
</comment>
<keyword evidence="7" id="KW-0378">Hydrolase</keyword>
<protein>
    <submittedName>
        <fullName evidence="7">P-loop containing nucleoside triphosphate hydrolase protein</fullName>
    </submittedName>
</protein>
<feature type="compositionally biased region" description="Basic residues" evidence="4">
    <location>
        <begin position="846"/>
        <end position="855"/>
    </location>
</feature>
<accession>A0A8H3LCT9</accession>
<evidence type="ECO:0000256" key="3">
    <source>
        <dbReference type="ARBA" id="ARBA00022525"/>
    </source>
</evidence>
<dbReference type="Proteomes" id="UP000615446">
    <property type="component" value="Unassembled WGS sequence"/>
</dbReference>
<dbReference type="GO" id="GO:0043657">
    <property type="term" value="C:host cell"/>
    <property type="evidence" value="ECO:0007669"/>
    <property type="project" value="UniProtKB-SubCell"/>
</dbReference>
<keyword evidence="5" id="KW-0472">Membrane</keyword>
<dbReference type="OrthoDB" id="2377236at2759"/>
<dbReference type="InterPro" id="IPR045379">
    <property type="entry name" value="Crinkler_N"/>
</dbReference>
<feature type="transmembrane region" description="Helical" evidence="5">
    <location>
        <begin position="29"/>
        <end position="48"/>
    </location>
</feature>
<dbReference type="GO" id="GO:0016787">
    <property type="term" value="F:hydrolase activity"/>
    <property type="evidence" value="ECO:0007669"/>
    <property type="project" value="UniProtKB-KW"/>
</dbReference>
<evidence type="ECO:0000256" key="2">
    <source>
        <dbReference type="ARBA" id="ARBA00004613"/>
    </source>
</evidence>
<organism evidence="7 8">
    <name type="scientific">Rhizophagus clarus</name>
    <dbReference type="NCBI Taxonomy" id="94130"/>
    <lineage>
        <taxon>Eukaryota</taxon>
        <taxon>Fungi</taxon>
        <taxon>Fungi incertae sedis</taxon>
        <taxon>Mucoromycota</taxon>
        <taxon>Glomeromycotina</taxon>
        <taxon>Glomeromycetes</taxon>
        <taxon>Glomerales</taxon>
        <taxon>Glomeraceae</taxon>
        <taxon>Rhizophagus</taxon>
    </lineage>
</organism>
<dbReference type="InterPro" id="IPR027417">
    <property type="entry name" value="P-loop_NTPase"/>
</dbReference>
<evidence type="ECO:0000256" key="4">
    <source>
        <dbReference type="SAM" id="MobiDB-lite"/>
    </source>
</evidence>
<feature type="region of interest" description="Disordered" evidence="4">
    <location>
        <begin position="814"/>
        <end position="857"/>
    </location>
</feature>
<feature type="domain" description="Crinkler effector protein N-terminal" evidence="6">
    <location>
        <begin position="64"/>
        <end position="144"/>
    </location>
</feature>
<keyword evidence="5" id="KW-1133">Transmembrane helix</keyword>
<name>A0A8H3LCT9_9GLOM</name>
<evidence type="ECO:0000256" key="1">
    <source>
        <dbReference type="ARBA" id="ARBA00004340"/>
    </source>
</evidence>
<comment type="caution">
    <text evidence="7">The sequence shown here is derived from an EMBL/GenBank/DDBJ whole genome shotgun (WGS) entry which is preliminary data.</text>
</comment>
<evidence type="ECO:0000313" key="8">
    <source>
        <dbReference type="Proteomes" id="UP000615446"/>
    </source>
</evidence>
<keyword evidence="3" id="KW-0964">Secreted</keyword>
<evidence type="ECO:0000313" key="7">
    <source>
        <dbReference type="EMBL" id="GES83356.1"/>
    </source>
</evidence>
<evidence type="ECO:0000259" key="6">
    <source>
        <dbReference type="Pfam" id="PF20147"/>
    </source>
</evidence>
<proteinExistence type="predicted"/>
<dbReference type="SUPFAM" id="SSF52540">
    <property type="entry name" value="P-loop containing nucleoside triphosphate hydrolases"/>
    <property type="match status" value="1"/>
</dbReference>
<dbReference type="AlphaFoldDB" id="A0A8H3LCT9"/>
<gene>
    <name evidence="7" type="ORF">RCL2_001051400</name>
</gene>
<reference evidence="7" key="1">
    <citation type="submission" date="2019-10" db="EMBL/GenBank/DDBJ databases">
        <title>Conservation and host-specific expression of non-tandemly repeated heterogenous ribosome RNA gene in arbuscular mycorrhizal fungi.</title>
        <authorList>
            <person name="Maeda T."/>
            <person name="Kobayashi Y."/>
            <person name="Nakagawa T."/>
            <person name="Ezawa T."/>
            <person name="Yamaguchi K."/>
            <person name="Bino T."/>
            <person name="Nishimoto Y."/>
            <person name="Shigenobu S."/>
            <person name="Kawaguchi M."/>
        </authorList>
    </citation>
    <scope>NUCLEOTIDE SEQUENCE</scope>
    <source>
        <strain evidence="7">HR1</strain>
    </source>
</reference>
<dbReference type="EMBL" id="BLAL01000068">
    <property type="protein sequence ID" value="GES83356.1"/>
    <property type="molecule type" value="Genomic_DNA"/>
</dbReference>
<keyword evidence="5" id="KW-0812">Transmembrane</keyword>
<dbReference type="Pfam" id="PF20147">
    <property type="entry name" value="Crinkler"/>
    <property type="match status" value="1"/>
</dbReference>
<sequence length="963" mass="110581">MDQLNRSSVQTEIFSPENIKLYTKYTERYRVIMSLGCYVPAIGIFFSIPLTKKIFIKNAEISIDKLTIDFLKKYIWEQEYNNLKELVNDASQLNLWHVNVDDADDVYTEEDIVQKLGGRKMKPLRLFNYYFNHLEVGKTHIIIQPPVTTALVSSMHIIPDEVKIEIKNKVIKAFPRVKTTSIEQLIDAIALIWDVNVVDSDSPGQQNDPYVELKKEPSFFKVKFPRGITEGTSKTIDLCLPSYSKSGINYHNLFYDDPQFIQVVSLVQKKIRENPGNIIVLAGVSGGGKTSTAFGIAIKHWSIYIDFSANSGDYQGSQLQSELQKIRGIKPQFEHVDQQNEVFHMLDMAIVSRGLLLIKMLTEGKISTPKDWLFVQLQMTDSEIRRILSAKMYDYDSLTITTLIQKINDFLGINRLVLIFDEAQVLCGPEYGKYKGITVIGKKWNLLQGYIAHLTKHPVTCLLAGTYMHMASGISLVTSVGKAPKMKAHIVLKLPFLTHDDVLRNLDAVIDMTHVTPNVRDLLGYVLEGRPRNCASFVRLLTSKKRSIGGTKNQVLKELVPLWYHNICSDMARYLEIACEYFGVNRIDPEKAIMDILRLRVFYNHNYMEAIKLLQHSIIPCESPECIVLGSKDEVFDTIEINPSLESYLIDSIVLYLKKTQRQLIDIFVDNIITLNNISSIGNEFDAVLITAIIHKRGCKVREELNKWKNGQQFDLPSWITPTMEFVTTSNLSENVPIVKYVEDITYYSYAIQPEIYSGSDVVISFADNNHNVVLLSASCTVSSSPVKRSKVKEQLIKSCMRFQYMECPRKKKKKPKRLQIGLGSSDVLPNDSTANEEGNLEREEKKKKKKKKEEKKKDLNYDLNYAENTKDYRISNIPERANYHEQIKTSTENRKHIYVSVELPYRRGKRPELFRLNEYGDLVIIVDDRNMEHVFGPAINRLMERISYKNQENPMDQMDQTE</sequence>
<dbReference type="GO" id="GO:0005576">
    <property type="term" value="C:extracellular region"/>
    <property type="evidence" value="ECO:0007669"/>
    <property type="project" value="UniProtKB-SubCell"/>
</dbReference>
<evidence type="ECO:0000256" key="5">
    <source>
        <dbReference type="SAM" id="Phobius"/>
    </source>
</evidence>